<gene>
    <name evidence="1" type="ORF">COX94_01550</name>
</gene>
<sequence length="231" mass="26784">MTLDYSKHKNILLQILKDIYSDTSIAPYLGFKGGTAAMMFYDLPRNSVDIDLDLLDEKKENEVFEKINKIVSNYGKITDSYMQRFNLRNVISYDPKAQNIKVEVNRRQFGSKYEMKTLLGISMLVMVQEDMFAHKLMAMLERIGKTSRDIFDVEYFAKNNWLINRKIVEERSGVSYKEALEKCIEVLEKMDNKHILDGLGELLTDAQKDSARAKLKADTIFILKVMHSSEK</sequence>
<dbReference type="Pfam" id="PF08843">
    <property type="entry name" value="AbiEii"/>
    <property type="match status" value="1"/>
</dbReference>
<reference evidence="2" key="1">
    <citation type="submission" date="2017-09" db="EMBL/GenBank/DDBJ databases">
        <title>Depth-based differentiation of microbial function through sediment-hosted aquifers and enrichment of novel symbionts in the deep terrestrial subsurface.</title>
        <authorList>
            <person name="Probst A.J."/>
            <person name="Ladd B."/>
            <person name="Jarett J.K."/>
            <person name="Geller-Mcgrath D.E."/>
            <person name="Sieber C.M.K."/>
            <person name="Emerson J.B."/>
            <person name="Anantharaman K."/>
            <person name="Thomas B.C."/>
            <person name="Malmstrom R."/>
            <person name="Stieglmeier M."/>
            <person name="Klingl A."/>
            <person name="Woyke T."/>
            <person name="Ryan C.M."/>
            <person name="Banfield J.F."/>
        </authorList>
    </citation>
    <scope>NUCLEOTIDE SEQUENCE [LARGE SCALE GENOMIC DNA]</scope>
</reference>
<evidence type="ECO:0000313" key="2">
    <source>
        <dbReference type="Proteomes" id="UP000229132"/>
    </source>
</evidence>
<evidence type="ECO:0008006" key="3">
    <source>
        <dbReference type="Google" id="ProtNLM"/>
    </source>
</evidence>
<evidence type="ECO:0000313" key="1">
    <source>
        <dbReference type="EMBL" id="PIZ85946.1"/>
    </source>
</evidence>
<name>A0A2J0MHR8_9BACT</name>
<dbReference type="Proteomes" id="UP000229132">
    <property type="component" value="Unassembled WGS sequence"/>
</dbReference>
<protein>
    <recommendedName>
        <fullName evidence="3">Nucleotidyl transferase AbiEii/AbiGii toxin family protein</fullName>
    </recommendedName>
</protein>
<accession>A0A2J0MHR8</accession>
<dbReference type="AlphaFoldDB" id="A0A2J0MHR8"/>
<dbReference type="EMBL" id="PFOX01000029">
    <property type="protein sequence ID" value="PIZ85946.1"/>
    <property type="molecule type" value="Genomic_DNA"/>
</dbReference>
<dbReference type="InterPro" id="IPR014942">
    <property type="entry name" value="AbiEii"/>
</dbReference>
<organism evidence="1 2">
    <name type="scientific">Candidatus Nomurabacteria bacterium CG_4_10_14_0_2_um_filter_33_9</name>
    <dbReference type="NCBI Taxonomy" id="1974728"/>
    <lineage>
        <taxon>Bacteria</taxon>
        <taxon>Candidatus Nomuraibacteriota</taxon>
    </lineage>
</organism>
<proteinExistence type="predicted"/>
<comment type="caution">
    <text evidence="1">The sequence shown here is derived from an EMBL/GenBank/DDBJ whole genome shotgun (WGS) entry which is preliminary data.</text>
</comment>
<dbReference type="Gene3D" id="3.10.450.620">
    <property type="entry name" value="JHP933, nucleotidyltransferase-like core domain"/>
    <property type="match status" value="1"/>
</dbReference>